<organism evidence="1 2">
    <name type="scientific">Dreissena polymorpha</name>
    <name type="common">Zebra mussel</name>
    <name type="synonym">Mytilus polymorpha</name>
    <dbReference type="NCBI Taxonomy" id="45954"/>
    <lineage>
        <taxon>Eukaryota</taxon>
        <taxon>Metazoa</taxon>
        <taxon>Spiralia</taxon>
        <taxon>Lophotrochozoa</taxon>
        <taxon>Mollusca</taxon>
        <taxon>Bivalvia</taxon>
        <taxon>Autobranchia</taxon>
        <taxon>Heteroconchia</taxon>
        <taxon>Euheterodonta</taxon>
        <taxon>Imparidentia</taxon>
        <taxon>Neoheterodontei</taxon>
        <taxon>Myida</taxon>
        <taxon>Dreissenoidea</taxon>
        <taxon>Dreissenidae</taxon>
        <taxon>Dreissena</taxon>
    </lineage>
</organism>
<dbReference type="Proteomes" id="UP000828390">
    <property type="component" value="Unassembled WGS sequence"/>
</dbReference>
<evidence type="ECO:0000313" key="1">
    <source>
        <dbReference type="EMBL" id="KAH3825277.1"/>
    </source>
</evidence>
<reference evidence="1" key="1">
    <citation type="journal article" date="2019" name="bioRxiv">
        <title>The Genome of the Zebra Mussel, Dreissena polymorpha: A Resource for Invasive Species Research.</title>
        <authorList>
            <person name="McCartney M.A."/>
            <person name="Auch B."/>
            <person name="Kono T."/>
            <person name="Mallez S."/>
            <person name="Zhang Y."/>
            <person name="Obille A."/>
            <person name="Becker A."/>
            <person name="Abrahante J.E."/>
            <person name="Garbe J."/>
            <person name="Badalamenti J.P."/>
            <person name="Herman A."/>
            <person name="Mangelson H."/>
            <person name="Liachko I."/>
            <person name="Sullivan S."/>
            <person name="Sone E.D."/>
            <person name="Koren S."/>
            <person name="Silverstein K.A.T."/>
            <person name="Beckman K.B."/>
            <person name="Gohl D.M."/>
        </authorList>
    </citation>
    <scope>NUCLEOTIDE SEQUENCE</scope>
    <source>
        <strain evidence="1">Duluth1</strain>
        <tissue evidence="1">Whole animal</tissue>
    </source>
</reference>
<evidence type="ECO:0000313" key="2">
    <source>
        <dbReference type="Proteomes" id="UP000828390"/>
    </source>
</evidence>
<dbReference type="AlphaFoldDB" id="A0A9D4JYK6"/>
<comment type="caution">
    <text evidence="1">The sequence shown here is derived from an EMBL/GenBank/DDBJ whole genome shotgun (WGS) entry which is preliminary data.</text>
</comment>
<reference evidence="1" key="2">
    <citation type="submission" date="2020-11" db="EMBL/GenBank/DDBJ databases">
        <authorList>
            <person name="McCartney M.A."/>
            <person name="Auch B."/>
            <person name="Kono T."/>
            <person name="Mallez S."/>
            <person name="Becker A."/>
            <person name="Gohl D.M."/>
            <person name="Silverstein K.A.T."/>
            <person name="Koren S."/>
            <person name="Bechman K.B."/>
            <person name="Herman A."/>
            <person name="Abrahante J.E."/>
            <person name="Garbe J."/>
        </authorList>
    </citation>
    <scope>NUCLEOTIDE SEQUENCE</scope>
    <source>
        <strain evidence="1">Duluth1</strain>
        <tissue evidence="1">Whole animal</tissue>
    </source>
</reference>
<name>A0A9D4JYK6_DREPO</name>
<protein>
    <submittedName>
        <fullName evidence="1">Uncharacterized protein</fullName>
    </submittedName>
</protein>
<sequence>MVREILGARVAASSGPLNAKKKSRTQSAVYKKDTQVSHLVKTCQFSSPSYLIREPADIDAICNHNIAPPSTASKRRPTTLR</sequence>
<dbReference type="EMBL" id="JAIWYP010000005">
    <property type="protein sequence ID" value="KAH3825277.1"/>
    <property type="molecule type" value="Genomic_DNA"/>
</dbReference>
<proteinExistence type="predicted"/>
<keyword evidence="2" id="KW-1185">Reference proteome</keyword>
<accession>A0A9D4JYK6</accession>
<gene>
    <name evidence="1" type="ORF">DPMN_127151</name>
</gene>